<dbReference type="AlphaFoldDB" id="A0A563F0W6"/>
<gene>
    <name evidence="4" type="ORF">FKR81_05605</name>
</gene>
<feature type="compositionally biased region" description="Gly residues" evidence="2">
    <location>
        <begin position="347"/>
        <end position="378"/>
    </location>
</feature>
<feature type="compositionally biased region" description="Low complexity" evidence="2">
    <location>
        <begin position="223"/>
        <end position="235"/>
    </location>
</feature>
<feature type="region of interest" description="Disordered" evidence="2">
    <location>
        <begin position="181"/>
        <end position="410"/>
    </location>
</feature>
<reference evidence="4 5" key="1">
    <citation type="submission" date="2019-07" db="EMBL/GenBank/DDBJ databases">
        <title>Lentzea xizangensis sp. nov., isolated from Qinghai-Tibetan Plateau Soils.</title>
        <authorList>
            <person name="Huang J."/>
        </authorList>
    </citation>
    <scope>NUCLEOTIDE SEQUENCE [LARGE SCALE GENOMIC DNA]</scope>
    <source>
        <strain evidence="4 5">FXJ1.1311</strain>
    </source>
</reference>
<dbReference type="OrthoDB" id="3664672at2"/>
<feature type="compositionally biased region" description="Gly residues" evidence="2">
    <location>
        <begin position="286"/>
        <end position="326"/>
    </location>
</feature>
<dbReference type="Gene3D" id="1.20.1260.20">
    <property type="entry name" value="PPE superfamily"/>
    <property type="match status" value="1"/>
</dbReference>
<dbReference type="EMBL" id="VOBR01000003">
    <property type="protein sequence ID" value="TWP53432.1"/>
    <property type="molecule type" value="Genomic_DNA"/>
</dbReference>
<dbReference type="SUPFAM" id="SSF140459">
    <property type="entry name" value="PE/PPE dimer-like"/>
    <property type="match status" value="1"/>
</dbReference>
<evidence type="ECO:0000259" key="3">
    <source>
        <dbReference type="Pfam" id="PF00823"/>
    </source>
</evidence>
<protein>
    <submittedName>
        <fullName evidence="4">WXG100 family type VII secretion target</fullName>
    </submittedName>
</protein>
<dbReference type="InterPro" id="IPR000030">
    <property type="entry name" value="PPE_dom"/>
</dbReference>
<name>A0A563F0W6_9PSEU</name>
<accession>A0A563F0W6</accession>
<comment type="caution">
    <text evidence="4">The sequence shown here is derived from an EMBL/GenBank/DDBJ whole genome shotgun (WGS) entry which is preliminary data.</text>
</comment>
<organism evidence="4 5">
    <name type="scientific">Lentzea tibetensis</name>
    <dbReference type="NCBI Taxonomy" id="2591470"/>
    <lineage>
        <taxon>Bacteria</taxon>
        <taxon>Bacillati</taxon>
        <taxon>Actinomycetota</taxon>
        <taxon>Actinomycetes</taxon>
        <taxon>Pseudonocardiales</taxon>
        <taxon>Pseudonocardiaceae</taxon>
        <taxon>Lentzea</taxon>
    </lineage>
</organism>
<evidence type="ECO:0000313" key="5">
    <source>
        <dbReference type="Proteomes" id="UP000316639"/>
    </source>
</evidence>
<sequence length="410" mass="41546">MAHNTPRVPPPTAHYPGQSHAAMNQQVRENNNPGAAGEIAAEWKSIADELTEVAVGLNTVVNGLSGGWSGTAGTAARQALTKVGNFTDKMSETFTSTGNSIQTQTDAAEKAQNSFPKEVPYDPKKMFIDAQTNWNPIDNFTLPFDMMEQREKSQQAKQEAERVMTERDNSMATAAAQMPTFEDTPQVTHEQGTTQTSSTTYSKNTNSVNPNQQFGQPNMQGVNNTGTTNTSWTAPPTTPPVMPPPNTTLPPGTKPPGMPPLTPPPGLFPPGGKPNPNDPRNNPRGGPNGRGGGPAGRGGGPGGGGPGGRGAGGFGPGGAGGRGAGSFGPASPGGSSGVMNNAHGPEGTAGRGGAAGGAAGRAGAAGAGGMGGGAGAGQGAEDKEHKSTYLQPTDEYFDDDRMVAPPVIGG</sequence>
<keyword evidence="5" id="KW-1185">Reference proteome</keyword>
<evidence type="ECO:0000256" key="2">
    <source>
        <dbReference type="SAM" id="MobiDB-lite"/>
    </source>
</evidence>
<feature type="compositionally biased region" description="Low complexity" evidence="2">
    <location>
        <begin position="193"/>
        <end position="209"/>
    </location>
</feature>
<dbReference type="Proteomes" id="UP000316639">
    <property type="component" value="Unassembled WGS sequence"/>
</dbReference>
<dbReference type="Pfam" id="PF00823">
    <property type="entry name" value="PPE"/>
    <property type="match status" value="1"/>
</dbReference>
<comment type="similarity">
    <text evidence="1">Belongs to the mycobacterial PPE family.</text>
</comment>
<evidence type="ECO:0000313" key="4">
    <source>
        <dbReference type="EMBL" id="TWP53432.1"/>
    </source>
</evidence>
<proteinExistence type="inferred from homology"/>
<feature type="compositionally biased region" description="Polar residues" evidence="2">
    <location>
        <begin position="183"/>
        <end position="192"/>
    </location>
</feature>
<feature type="compositionally biased region" description="Polar residues" evidence="2">
    <location>
        <begin position="210"/>
        <end position="222"/>
    </location>
</feature>
<dbReference type="InterPro" id="IPR038332">
    <property type="entry name" value="PPE_sf"/>
</dbReference>
<evidence type="ECO:0000256" key="1">
    <source>
        <dbReference type="ARBA" id="ARBA00010652"/>
    </source>
</evidence>
<feature type="domain" description="PPE" evidence="3">
    <location>
        <begin position="38"/>
        <end position="150"/>
    </location>
</feature>
<feature type="compositionally biased region" description="Pro residues" evidence="2">
    <location>
        <begin position="236"/>
        <end position="277"/>
    </location>
</feature>